<dbReference type="Proteomes" id="UP001497392">
    <property type="component" value="Unassembled WGS sequence"/>
</dbReference>
<name>A0ABP1FHX9_9CHLO</name>
<protein>
    <submittedName>
        <fullName evidence="2">G1402 protein</fullName>
    </submittedName>
</protein>
<feature type="region of interest" description="Disordered" evidence="1">
    <location>
        <begin position="36"/>
        <end position="58"/>
    </location>
</feature>
<dbReference type="EMBL" id="CAXHTA020000002">
    <property type="protein sequence ID" value="CAL5219548.1"/>
    <property type="molecule type" value="Genomic_DNA"/>
</dbReference>
<evidence type="ECO:0000256" key="1">
    <source>
        <dbReference type="SAM" id="MobiDB-lite"/>
    </source>
</evidence>
<keyword evidence="3" id="KW-1185">Reference proteome</keyword>
<evidence type="ECO:0000313" key="3">
    <source>
        <dbReference type="Proteomes" id="UP001497392"/>
    </source>
</evidence>
<proteinExistence type="predicted"/>
<reference evidence="2 3" key="1">
    <citation type="submission" date="2024-06" db="EMBL/GenBank/DDBJ databases">
        <authorList>
            <person name="Kraege A."/>
            <person name="Thomma B."/>
        </authorList>
    </citation>
    <scope>NUCLEOTIDE SEQUENCE [LARGE SCALE GENOMIC DNA]</scope>
</reference>
<sequence>MESKTTDITVVPSGQALSIAAKLLGVKSLDDVIASEGQQEVKEEFRPPLLGLGADPKKHGKAISAAMKVERRLAQHIRGRKSADMSESPSKRKLPGAASGKDSSESEADDDGEGRAGAILERPRQAQQGASTQKHMEQHLHSYDALCNTWNPSPQPCQDVLSDVALLRRSMK</sequence>
<feature type="region of interest" description="Disordered" evidence="1">
    <location>
        <begin position="74"/>
        <end position="138"/>
    </location>
</feature>
<comment type="caution">
    <text evidence="2">The sequence shown here is derived from an EMBL/GenBank/DDBJ whole genome shotgun (WGS) entry which is preliminary data.</text>
</comment>
<accession>A0ABP1FHX9</accession>
<organism evidence="2 3">
    <name type="scientific">Coccomyxa viridis</name>
    <dbReference type="NCBI Taxonomy" id="1274662"/>
    <lineage>
        <taxon>Eukaryota</taxon>
        <taxon>Viridiplantae</taxon>
        <taxon>Chlorophyta</taxon>
        <taxon>core chlorophytes</taxon>
        <taxon>Trebouxiophyceae</taxon>
        <taxon>Trebouxiophyceae incertae sedis</taxon>
        <taxon>Coccomyxaceae</taxon>
        <taxon>Coccomyxa</taxon>
    </lineage>
</organism>
<gene>
    <name evidence="2" type="primary">g1402</name>
    <name evidence="2" type="ORF">VP750_LOCUS1207</name>
</gene>
<evidence type="ECO:0000313" key="2">
    <source>
        <dbReference type="EMBL" id="CAL5219548.1"/>
    </source>
</evidence>